<sequence length="80" mass="8737">TSVHPLFTPIIDLSPPKPATSPLPESFTAATTKTTTTTLLLPPPPQQQSITDSELTARIIALEKKFFDFEQKSQNLDNAT</sequence>
<protein>
    <submittedName>
        <fullName evidence="1">Uncharacterized protein</fullName>
    </submittedName>
</protein>
<evidence type="ECO:0000313" key="1">
    <source>
        <dbReference type="EMBL" id="GFD17055.1"/>
    </source>
</evidence>
<comment type="caution">
    <text evidence="1">The sequence shown here is derived from an EMBL/GenBank/DDBJ whole genome shotgun (WGS) entry which is preliminary data.</text>
</comment>
<reference evidence="1" key="1">
    <citation type="journal article" date="2019" name="Sci. Rep.">
        <title>Draft genome of Tanacetum cinerariifolium, the natural source of mosquito coil.</title>
        <authorList>
            <person name="Yamashiro T."/>
            <person name="Shiraishi A."/>
            <person name="Satake H."/>
            <person name="Nakayama K."/>
        </authorList>
    </citation>
    <scope>NUCLEOTIDE SEQUENCE</scope>
</reference>
<dbReference type="EMBL" id="BKCJ011297497">
    <property type="protein sequence ID" value="GFD17055.1"/>
    <property type="molecule type" value="Genomic_DNA"/>
</dbReference>
<organism evidence="1">
    <name type="scientific">Tanacetum cinerariifolium</name>
    <name type="common">Dalmatian daisy</name>
    <name type="synonym">Chrysanthemum cinerariifolium</name>
    <dbReference type="NCBI Taxonomy" id="118510"/>
    <lineage>
        <taxon>Eukaryota</taxon>
        <taxon>Viridiplantae</taxon>
        <taxon>Streptophyta</taxon>
        <taxon>Embryophyta</taxon>
        <taxon>Tracheophyta</taxon>
        <taxon>Spermatophyta</taxon>
        <taxon>Magnoliopsida</taxon>
        <taxon>eudicotyledons</taxon>
        <taxon>Gunneridae</taxon>
        <taxon>Pentapetalae</taxon>
        <taxon>asterids</taxon>
        <taxon>campanulids</taxon>
        <taxon>Asterales</taxon>
        <taxon>Asteraceae</taxon>
        <taxon>Asteroideae</taxon>
        <taxon>Anthemideae</taxon>
        <taxon>Anthemidinae</taxon>
        <taxon>Tanacetum</taxon>
    </lineage>
</organism>
<proteinExistence type="predicted"/>
<accession>A0A699U1B5</accession>
<feature type="non-terminal residue" evidence="1">
    <location>
        <position position="1"/>
    </location>
</feature>
<name>A0A699U1B5_TANCI</name>
<gene>
    <name evidence="1" type="ORF">Tci_889024</name>
</gene>
<dbReference type="AlphaFoldDB" id="A0A699U1B5"/>